<keyword evidence="4" id="KW-1185">Reference proteome</keyword>
<dbReference type="SMART" id="SM00358">
    <property type="entry name" value="DSRM"/>
    <property type="match status" value="1"/>
</dbReference>
<reference evidence="3 4" key="1">
    <citation type="journal article" date="2010" name="Proc. Natl. Acad. Sci. U.S.A.">
        <title>Insights into evolution of multicellular fungi from the assembled chromosomes of the mushroom Coprinopsis cinerea (Coprinus cinereus).</title>
        <authorList>
            <person name="Stajich J.E."/>
            <person name="Wilke S.K."/>
            <person name="Ahren D."/>
            <person name="Au C.H."/>
            <person name="Birren B.W."/>
            <person name="Borodovsky M."/>
            <person name="Burns C."/>
            <person name="Canback B."/>
            <person name="Casselton L.A."/>
            <person name="Cheng C.K."/>
            <person name="Deng J."/>
            <person name="Dietrich F.S."/>
            <person name="Fargo D.C."/>
            <person name="Farman M.L."/>
            <person name="Gathman A.C."/>
            <person name="Goldberg J."/>
            <person name="Guigo R."/>
            <person name="Hoegger P.J."/>
            <person name="Hooker J.B."/>
            <person name="Huggins A."/>
            <person name="James T.Y."/>
            <person name="Kamada T."/>
            <person name="Kilaru S."/>
            <person name="Kodira C."/>
            <person name="Kues U."/>
            <person name="Kupfer D."/>
            <person name="Kwan H.S."/>
            <person name="Lomsadze A."/>
            <person name="Li W."/>
            <person name="Lilly W.W."/>
            <person name="Ma L.J."/>
            <person name="Mackey A.J."/>
            <person name="Manning G."/>
            <person name="Martin F."/>
            <person name="Muraguchi H."/>
            <person name="Natvig D.O."/>
            <person name="Palmerini H."/>
            <person name="Ramesh M.A."/>
            <person name="Rehmeyer C.J."/>
            <person name="Roe B.A."/>
            <person name="Shenoy N."/>
            <person name="Stanke M."/>
            <person name="Ter-Hovhannisyan V."/>
            <person name="Tunlid A."/>
            <person name="Velagapudi R."/>
            <person name="Vision T.J."/>
            <person name="Zeng Q."/>
            <person name="Zolan M.E."/>
            <person name="Pukkila P.J."/>
        </authorList>
    </citation>
    <scope>NUCLEOTIDE SEQUENCE [LARGE SCALE GENOMIC DNA]</scope>
    <source>
        <strain evidence="4">Okayama-7 / 130 / ATCC MYA-4618 / FGSC 9003</strain>
    </source>
</reference>
<dbReference type="Pfam" id="PF00035">
    <property type="entry name" value="dsrm"/>
    <property type="match status" value="1"/>
</dbReference>
<dbReference type="AlphaFoldDB" id="D6RK72"/>
<dbReference type="Gene3D" id="3.30.160.20">
    <property type="match status" value="1"/>
</dbReference>
<dbReference type="PROSITE" id="PS50137">
    <property type="entry name" value="DS_RBD"/>
    <property type="match status" value="1"/>
</dbReference>
<dbReference type="InParanoid" id="D6RK72"/>
<dbReference type="eggNOG" id="ENOG502T0BS">
    <property type="taxonomic scope" value="Eukaryota"/>
</dbReference>
<gene>
    <name evidence="3" type="ORF">CC1G_13731</name>
</gene>
<evidence type="ECO:0000313" key="3">
    <source>
        <dbReference type="EMBL" id="EFI28705.1"/>
    </source>
</evidence>
<evidence type="ECO:0000259" key="2">
    <source>
        <dbReference type="PROSITE" id="PS50137"/>
    </source>
</evidence>
<dbReference type="OrthoDB" id="3246846at2759"/>
<proteinExistence type="predicted"/>
<dbReference type="InterPro" id="IPR014720">
    <property type="entry name" value="dsRBD_dom"/>
</dbReference>
<dbReference type="KEGG" id="cci:CC1G_13731"/>
<comment type="caution">
    <text evidence="3">The sequence shown here is derived from an EMBL/GenBank/DDBJ whole genome shotgun (WGS) entry which is preliminary data.</text>
</comment>
<dbReference type="OMA" id="PQWTSTC"/>
<keyword evidence="1" id="KW-0694">RNA-binding</keyword>
<evidence type="ECO:0000256" key="1">
    <source>
        <dbReference type="PROSITE-ProRule" id="PRU00266"/>
    </source>
</evidence>
<dbReference type="GeneID" id="6005937"/>
<protein>
    <recommendedName>
        <fullName evidence="2">DRBM domain-containing protein</fullName>
    </recommendedName>
</protein>
<feature type="domain" description="DRBM" evidence="2">
    <location>
        <begin position="4"/>
        <end position="73"/>
    </location>
</feature>
<dbReference type="SUPFAM" id="SSF54768">
    <property type="entry name" value="dsRNA-binding domain-like"/>
    <property type="match status" value="1"/>
</dbReference>
<dbReference type="Proteomes" id="UP000001861">
    <property type="component" value="Unassembled WGS sequence"/>
</dbReference>
<accession>D6RK72</accession>
<evidence type="ECO:0000313" key="4">
    <source>
        <dbReference type="Proteomes" id="UP000001861"/>
    </source>
</evidence>
<organism evidence="3 4">
    <name type="scientific">Coprinopsis cinerea (strain Okayama-7 / 130 / ATCC MYA-4618 / FGSC 9003)</name>
    <name type="common">Inky cap fungus</name>
    <name type="synonym">Hormographiella aspergillata</name>
    <dbReference type="NCBI Taxonomy" id="240176"/>
    <lineage>
        <taxon>Eukaryota</taxon>
        <taxon>Fungi</taxon>
        <taxon>Dikarya</taxon>
        <taxon>Basidiomycota</taxon>
        <taxon>Agaricomycotina</taxon>
        <taxon>Agaricomycetes</taxon>
        <taxon>Agaricomycetidae</taxon>
        <taxon>Agaricales</taxon>
        <taxon>Agaricineae</taxon>
        <taxon>Psathyrellaceae</taxon>
        <taxon>Coprinopsis</taxon>
    </lineage>
</organism>
<dbReference type="HOGENOM" id="CLU_172700_0_0_1"/>
<dbReference type="VEuPathDB" id="FungiDB:CC1G_13731"/>
<dbReference type="GO" id="GO:0003723">
    <property type="term" value="F:RNA binding"/>
    <property type="evidence" value="ECO:0007669"/>
    <property type="project" value="UniProtKB-UniRule"/>
</dbReference>
<sequence length="79" mass="8669">MSNDAISRLNQYLNKIGKAASLSWQECNYGPPHDSKWTCVCKIDGEPRGEGTSTHKHTAKNIAAEQALHYLIDGRGQGV</sequence>
<name>D6RK72_COPC7</name>
<dbReference type="EMBL" id="AACS02000001">
    <property type="protein sequence ID" value="EFI28705.1"/>
    <property type="molecule type" value="Genomic_DNA"/>
</dbReference>
<dbReference type="RefSeq" id="XP_002912199.1">
    <property type="nucleotide sequence ID" value="XM_002912153.1"/>
</dbReference>